<dbReference type="FunFam" id="3.40.50.300:FF:000299">
    <property type="entry name" value="ABC transporter ATP-binding protein/permease"/>
    <property type="match status" value="1"/>
</dbReference>
<keyword evidence="3" id="KW-1003">Cell membrane</keyword>
<comment type="similarity">
    <text evidence="9">Belongs to the ABC transporter superfamily. Lipid exporter (TC 3.A.1.106) family.</text>
</comment>
<dbReference type="PANTHER" id="PTHR24221">
    <property type="entry name" value="ATP-BINDING CASSETTE SUB-FAMILY B"/>
    <property type="match status" value="1"/>
</dbReference>
<evidence type="ECO:0000256" key="11">
    <source>
        <dbReference type="SAM" id="Phobius"/>
    </source>
</evidence>
<keyword evidence="15" id="KW-1185">Reference proteome</keyword>
<dbReference type="GO" id="GO:0034040">
    <property type="term" value="F:ATPase-coupled lipid transmembrane transporter activity"/>
    <property type="evidence" value="ECO:0007669"/>
    <property type="project" value="TreeGrafter"/>
</dbReference>
<dbReference type="PROSITE" id="PS00211">
    <property type="entry name" value="ABC_TRANSPORTER_1"/>
    <property type="match status" value="1"/>
</dbReference>
<gene>
    <name evidence="14" type="ORF">JAV76_07005</name>
</gene>
<keyword evidence="4 11" id="KW-0812">Transmembrane</keyword>
<feature type="transmembrane region" description="Helical" evidence="11">
    <location>
        <begin position="71"/>
        <end position="92"/>
    </location>
</feature>
<evidence type="ECO:0000256" key="4">
    <source>
        <dbReference type="ARBA" id="ARBA00022692"/>
    </source>
</evidence>
<dbReference type="Gene3D" id="3.40.50.300">
    <property type="entry name" value="P-loop containing nucleotide triphosphate hydrolases"/>
    <property type="match status" value="1"/>
</dbReference>
<dbReference type="Gene3D" id="1.20.1560.10">
    <property type="entry name" value="ABC transporter type 1, transmembrane domain"/>
    <property type="match status" value="1"/>
</dbReference>
<dbReference type="EMBL" id="JAEINH010000004">
    <property type="protein sequence ID" value="MBI9114759.1"/>
    <property type="molecule type" value="Genomic_DNA"/>
</dbReference>
<dbReference type="Proteomes" id="UP000602087">
    <property type="component" value="Unassembled WGS sequence"/>
</dbReference>
<dbReference type="RefSeq" id="WP_198733304.1">
    <property type="nucleotide sequence ID" value="NZ_JAEINH010000004.1"/>
</dbReference>
<dbReference type="PROSITE" id="PS50893">
    <property type="entry name" value="ABC_TRANSPORTER_2"/>
    <property type="match status" value="1"/>
</dbReference>
<dbReference type="PROSITE" id="PS50929">
    <property type="entry name" value="ABC_TM1F"/>
    <property type="match status" value="1"/>
</dbReference>
<dbReference type="InterPro" id="IPR036640">
    <property type="entry name" value="ABC1_TM_sf"/>
</dbReference>
<dbReference type="InterPro" id="IPR003439">
    <property type="entry name" value="ABC_transporter-like_ATP-bd"/>
</dbReference>
<keyword evidence="8 11" id="KW-0472">Membrane</keyword>
<keyword evidence="6 14" id="KW-0067">ATP-binding</keyword>
<dbReference type="SMART" id="SM00382">
    <property type="entry name" value="AAA"/>
    <property type="match status" value="1"/>
</dbReference>
<evidence type="ECO:0000256" key="9">
    <source>
        <dbReference type="ARBA" id="ARBA00061644"/>
    </source>
</evidence>
<accession>A0A934ID64</accession>
<organism evidence="14 15">
    <name type="scientific">Sanguibacter suaedae</name>
    <dbReference type="NCBI Taxonomy" id="2795737"/>
    <lineage>
        <taxon>Bacteria</taxon>
        <taxon>Bacillati</taxon>
        <taxon>Actinomycetota</taxon>
        <taxon>Actinomycetes</taxon>
        <taxon>Micrococcales</taxon>
        <taxon>Sanguibacteraceae</taxon>
        <taxon>Sanguibacter</taxon>
    </lineage>
</organism>
<keyword evidence="2" id="KW-0813">Transport</keyword>
<dbReference type="SUPFAM" id="SSF52540">
    <property type="entry name" value="P-loop containing nucleoside triphosphate hydrolases"/>
    <property type="match status" value="1"/>
</dbReference>
<evidence type="ECO:0000256" key="5">
    <source>
        <dbReference type="ARBA" id="ARBA00022741"/>
    </source>
</evidence>
<evidence type="ECO:0000256" key="8">
    <source>
        <dbReference type="ARBA" id="ARBA00023136"/>
    </source>
</evidence>
<dbReference type="GO" id="GO:0005524">
    <property type="term" value="F:ATP binding"/>
    <property type="evidence" value="ECO:0007669"/>
    <property type="project" value="UniProtKB-KW"/>
</dbReference>
<evidence type="ECO:0000259" key="13">
    <source>
        <dbReference type="PROSITE" id="PS50929"/>
    </source>
</evidence>
<evidence type="ECO:0000313" key="15">
    <source>
        <dbReference type="Proteomes" id="UP000602087"/>
    </source>
</evidence>
<dbReference type="AlphaFoldDB" id="A0A934ID64"/>
<name>A0A934ID64_9MICO</name>
<dbReference type="Pfam" id="PF00005">
    <property type="entry name" value="ABC_tran"/>
    <property type="match status" value="1"/>
</dbReference>
<feature type="region of interest" description="Disordered" evidence="10">
    <location>
        <begin position="592"/>
        <end position="612"/>
    </location>
</feature>
<dbReference type="SUPFAM" id="SSF90123">
    <property type="entry name" value="ABC transporter transmembrane region"/>
    <property type="match status" value="1"/>
</dbReference>
<keyword evidence="7 11" id="KW-1133">Transmembrane helix</keyword>
<sequence length="612" mass="64736">MSALWRTVRDILPVLPEGSRRFLVTFALLSGASSILDVVALGLLALCLAPMVGEGSIDLPVLGTLSEPADFQPVLIVVCLLIVGKSVFQVTLQWFATRRFATFELAISRELLRGFFASPWTDRLQRNSTELVRSTDVGVATTVSGVLIPFAMLAGELCTFVAVLTVLTVAQPLMALATVVYFGIIGAVLLRWVLAKSVQAGRVNRSHSTRSARLLSEMVQSLKEITLRGRSDAVGELVLGVRQHSSRARANMSFLAVVPRYVLEAALIGGFALAAGIGYLTGGPDGALSSVALFGVAGFRIIPSLTRFQGIMSQTSAALPFAQTAIEDIRRGRAYIDARQDGPPQVAVPDDAADLVLDRVTFTYPTGVEPAVRDVSLTIPFGCSVALVGASGSGKSTLVDVVLGLLEPSAGELRVGGVPLVSALDSWRSRVGYVPQDVSLFDATVAQNVALEWDDALVDKDRVRDALRRAQALDVIEARGKGIDSPVGERGLALSGGQRQRIGIARALYSDPLVLIMDEATSALDTSTEAAVTSAITELRGELTLVVVAHRLSTIRHSDIVCFMRDGELVAHGTFDEVVAAEPDFARQAALAGLSPTSPGAADAAPPENSST</sequence>
<evidence type="ECO:0000259" key="12">
    <source>
        <dbReference type="PROSITE" id="PS50893"/>
    </source>
</evidence>
<keyword evidence="5" id="KW-0547">Nucleotide-binding</keyword>
<dbReference type="InterPro" id="IPR027417">
    <property type="entry name" value="P-loop_NTPase"/>
</dbReference>
<evidence type="ECO:0000256" key="1">
    <source>
        <dbReference type="ARBA" id="ARBA00004651"/>
    </source>
</evidence>
<evidence type="ECO:0000256" key="10">
    <source>
        <dbReference type="SAM" id="MobiDB-lite"/>
    </source>
</evidence>
<evidence type="ECO:0000256" key="6">
    <source>
        <dbReference type="ARBA" id="ARBA00022840"/>
    </source>
</evidence>
<comment type="caution">
    <text evidence="14">The sequence shown here is derived from an EMBL/GenBank/DDBJ whole genome shotgun (WGS) entry which is preliminary data.</text>
</comment>
<reference evidence="14" key="1">
    <citation type="submission" date="2020-12" db="EMBL/GenBank/DDBJ databases">
        <title>Sanguibacter suaedae sp. nov., isolated from Suaeda aralocaspica.</title>
        <authorList>
            <person name="Ma Q."/>
        </authorList>
    </citation>
    <scope>NUCLEOTIDE SEQUENCE</scope>
    <source>
        <strain evidence="14">YZGR15</strain>
    </source>
</reference>
<feature type="domain" description="ABC transporter" evidence="12">
    <location>
        <begin position="355"/>
        <end position="591"/>
    </location>
</feature>
<dbReference type="GO" id="GO:0140359">
    <property type="term" value="F:ABC-type transporter activity"/>
    <property type="evidence" value="ECO:0007669"/>
    <property type="project" value="InterPro"/>
</dbReference>
<evidence type="ECO:0000256" key="2">
    <source>
        <dbReference type="ARBA" id="ARBA00022448"/>
    </source>
</evidence>
<dbReference type="PANTHER" id="PTHR24221:SF654">
    <property type="entry name" value="ATP-BINDING CASSETTE SUB-FAMILY B MEMBER 6"/>
    <property type="match status" value="1"/>
</dbReference>
<feature type="transmembrane region" description="Helical" evidence="11">
    <location>
        <begin position="173"/>
        <end position="194"/>
    </location>
</feature>
<dbReference type="InterPro" id="IPR017871">
    <property type="entry name" value="ABC_transporter-like_CS"/>
</dbReference>
<comment type="subcellular location">
    <subcellularLocation>
        <location evidence="1">Cell membrane</location>
        <topology evidence="1">Multi-pass membrane protein</topology>
    </subcellularLocation>
</comment>
<feature type="transmembrane region" description="Helical" evidence="11">
    <location>
        <begin position="143"/>
        <end position="167"/>
    </location>
</feature>
<feature type="domain" description="ABC transmembrane type-1" evidence="13">
    <location>
        <begin position="28"/>
        <end position="317"/>
    </location>
</feature>
<evidence type="ECO:0000256" key="3">
    <source>
        <dbReference type="ARBA" id="ARBA00022475"/>
    </source>
</evidence>
<dbReference type="GO" id="GO:0016887">
    <property type="term" value="F:ATP hydrolysis activity"/>
    <property type="evidence" value="ECO:0007669"/>
    <property type="project" value="InterPro"/>
</dbReference>
<evidence type="ECO:0000256" key="7">
    <source>
        <dbReference type="ARBA" id="ARBA00022989"/>
    </source>
</evidence>
<dbReference type="InterPro" id="IPR011527">
    <property type="entry name" value="ABC1_TM_dom"/>
</dbReference>
<feature type="transmembrane region" description="Helical" evidence="11">
    <location>
        <begin position="261"/>
        <end position="280"/>
    </location>
</feature>
<feature type="transmembrane region" description="Helical" evidence="11">
    <location>
        <begin position="21"/>
        <end position="51"/>
    </location>
</feature>
<evidence type="ECO:0000313" key="14">
    <source>
        <dbReference type="EMBL" id="MBI9114759.1"/>
    </source>
</evidence>
<dbReference type="InterPro" id="IPR039421">
    <property type="entry name" value="Type_1_exporter"/>
</dbReference>
<proteinExistence type="inferred from homology"/>
<dbReference type="InterPro" id="IPR003593">
    <property type="entry name" value="AAA+_ATPase"/>
</dbReference>
<dbReference type="GO" id="GO:0005886">
    <property type="term" value="C:plasma membrane"/>
    <property type="evidence" value="ECO:0007669"/>
    <property type="project" value="UniProtKB-SubCell"/>
</dbReference>
<protein>
    <submittedName>
        <fullName evidence="14">ABC transporter ATP-binding protein</fullName>
    </submittedName>
</protein>